<gene>
    <name evidence="2" type="ORF">SAMN04487936_106295</name>
</gene>
<evidence type="ECO:0000259" key="1">
    <source>
        <dbReference type="Pfam" id="PF13614"/>
    </source>
</evidence>
<feature type="domain" description="AAA" evidence="1">
    <location>
        <begin position="16"/>
        <end position="177"/>
    </location>
</feature>
<dbReference type="GO" id="GO:0016887">
    <property type="term" value="F:ATP hydrolysis activity"/>
    <property type="evidence" value="ECO:0007669"/>
    <property type="project" value="TreeGrafter"/>
</dbReference>
<reference evidence="3" key="1">
    <citation type="submission" date="2016-10" db="EMBL/GenBank/DDBJ databases">
        <authorList>
            <person name="Varghese N."/>
            <person name="Submissions S."/>
        </authorList>
    </citation>
    <scope>NUCLEOTIDE SEQUENCE [LARGE SCALE GENOMIC DNA]</scope>
    <source>
        <strain evidence="3">CGMCC 1.3704</strain>
    </source>
</reference>
<dbReference type="Gene3D" id="3.40.50.300">
    <property type="entry name" value="P-loop containing nucleotide triphosphate hydrolases"/>
    <property type="match status" value="1"/>
</dbReference>
<name>A0A1I3WDI5_HALDA</name>
<dbReference type="GO" id="GO:0005524">
    <property type="term" value="F:ATP binding"/>
    <property type="evidence" value="ECO:0007669"/>
    <property type="project" value="TreeGrafter"/>
</dbReference>
<dbReference type="OrthoDB" id="9794577at2"/>
<evidence type="ECO:0000313" key="3">
    <source>
        <dbReference type="Proteomes" id="UP000183557"/>
    </source>
</evidence>
<dbReference type="GO" id="GO:0005829">
    <property type="term" value="C:cytosol"/>
    <property type="evidence" value="ECO:0007669"/>
    <property type="project" value="TreeGrafter"/>
</dbReference>
<proteinExistence type="predicted"/>
<sequence>MTNYKNPTLGTHALHEMIAVCGAVGGAGRTSVTVNLAASLAKKKRNIRIVDGDLQFGDTALALDLQPPQTLKDIAERVDERDFQDYWTVHDSGIELLAAPYRPEHADLFTADMLASLIESVKADSDILLVDTEAGLTESSLQVMEKADRILLVTTPRMAALKHTRLMVETLQVLDMKHKVEVIVNQFTTGSVMKASEIRDLIQTENIHFLPYEYKGISESLDLGIPLVESHPKHSYSIQIGQLAEGLFPTIQMKREKYSVVNKVINRLKGSRGSRHEFIGKTSIKDSGRS</sequence>
<dbReference type="InterPro" id="IPR050625">
    <property type="entry name" value="ParA/MinD_ATPase"/>
</dbReference>
<dbReference type="SUPFAM" id="SSF52540">
    <property type="entry name" value="P-loop containing nucleoside triphosphate hydrolases"/>
    <property type="match status" value="1"/>
</dbReference>
<dbReference type="EMBL" id="FOSB01000006">
    <property type="protein sequence ID" value="SFK04847.1"/>
    <property type="molecule type" value="Genomic_DNA"/>
</dbReference>
<dbReference type="PANTHER" id="PTHR43384">
    <property type="entry name" value="SEPTUM SITE-DETERMINING PROTEIN MIND HOMOLOG, CHLOROPLASTIC-RELATED"/>
    <property type="match status" value="1"/>
</dbReference>
<dbReference type="GO" id="GO:0009898">
    <property type="term" value="C:cytoplasmic side of plasma membrane"/>
    <property type="evidence" value="ECO:0007669"/>
    <property type="project" value="TreeGrafter"/>
</dbReference>
<dbReference type="PANTHER" id="PTHR43384:SF13">
    <property type="entry name" value="SLR0110 PROTEIN"/>
    <property type="match status" value="1"/>
</dbReference>
<dbReference type="AlphaFoldDB" id="A0A1I3WDI5"/>
<dbReference type="GO" id="GO:0051782">
    <property type="term" value="P:negative regulation of cell division"/>
    <property type="evidence" value="ECO:0007669"/>
    <property type="project" value="TreeGrafter"/>
</dbReference>
<dbReference type="InterPro" id="IPR027417">
    <property type="entry name" value="P-loop_NTPase"/>
</dbReference>
<dbReference type="Pfam" id="PF13614">
    <property type="entry name" value="AAA_31"/>
    <property type="match status" value="1"/>
</dbReference>
<organism evidence="2 3">
    <name type="scientific">Halobacillus dabanensis</name>
    <dbReference type="NCBI Taxonomy" id="240302"/>
    <lineage>
        <taxon>Bacteria</taxon>
        <taxon>Bacillati</taxon>
        <taxon>Bacillota</taxon>
        <taxon>Bacilli</taxon>
        <taxon>Bacillales</taxon>
        <taxon>Bacillaceae</taxon>
        <taxon>Halobacillus</taxon>
    </lineage>
</organism>
<dbReference type="InterPro" id="IPR025669">
    <property type="entry name" value="AAA_dom"/>
</dbReference>
<protein>
    <submittedName>
        <fullName evidence="2">Pilus assembly protein CpaE</fullName>
    </submittedName>
</protein>
<keyword evidence="3" id="KW-1185">Reference proteome</keyword>
<dbReference type="RefSeq" id="WP_083412725.1">
    <property type="nucleotide sequence ID" value="NZ_FOSB01000006.1"/>
</dbReference>
<dbReference type="Proteomes" id="UP000183557">
    <property type="component" value="Unassembled WGS sequence"/>
</dbReference>
<evidence type="ECO:0000313" key="2">
    <source>
        <dbReference type="EMBL" id="SFK04847.1"/>
    </source>
</evidence>
<accession>A0A1I3WDI5</accession>